<dbReference type="InterPro" id="IPR002656">
    <property type="entry name" value="Acyl_transf_3_dom"/>
</dbReference>
<reference evidence="5" key="1">
    <citation type="submission" date="2019-10" db="EMBL/GenBank/DDBJ databases">
        <title>Streptomyces sp. nov., a novel actinobacterium isolated from alkaline environment.</title>
        <authorList>
            <person name="Golinska P."/>
        </authorList>
    </citation>
    <scope>NUCLEOTIDE SEQUENCE [LARGE SCALE GENOMIC DNA]</scope>
    <source>
        <strain evidence="5">DSM 42108</strain>
    </source>
</reference>
<evidence type="ECO:0000313" key="4">
    <source>
        <dbReference type="EMBL" id="MBB0228699.1"/>
    </source>
</evidence>
<dbReference type="AlphaFoldDB" id="A0A7W3XVF3"/>
<comment type="caution">
    <text evidence="4">The sequence shown here is derived from an EMBL/GenBank/DDBJ whole genome shotgun (WGS) entry which is preliminary data.</text>
</comment>
<feature type="transmembrane region" description="Helical" evidence="2">
    <location>
        <begin position="211"/>
        <end position="231"/>
    </location>
</feature>
<feature type="transmembrane region" description="Helical" evidence="2">
    <location>
        <begin position="321"/>
        <end position="346"/>
    </location>
</feature>
<feature type="transmembrane region" description="Helical" evidence="2">
    <location>
        <begin position="98"/>
        <end position="117"/>
    </location>
</feature>
<keyword evidence="4" id="KW-0808">Transferase</keyword>
<dbReference type="PANTHER" id="PTHR37312">
    <property type="entry name" value="MEMBRANE-BOUND ACYLTRANSFERASE YKRP-RELATED"/>
    <property type="match status" value="1"/>
</dbReference>
<evidence type="ECO:0000313" key="5">
    <source>
        <dbReference type="Proteomes" id="UP000530234"/>
    </source>
</evidence>
<dbReference type="PANTHER" id="PTHR37312:SF1">
    <property type="entry name" value="MEMBRANE-BOUND ACYLTRANSFERASE YKRP-RELATED"/>
    <property type="match status" value="1"/>
</dbReference>
<feature type="transmembrane region" description="Helical" evidence="2">
    <location>
        <begin position="251"/>
        <end position="276"/>
    </location>
</feature>
<dbReference type="EMBL" id="VKHS01000046">
    <property type="protein sequence ID" value="MBB0228699.1"/>
    <property type="molecule type" value="Genomic_DNA"/>
</dbReference>
<gene>
    <name evidence="4" type="ORF">FOE67_04035</name>
</gene>
<dbReference type="Pfam" id="PF01757">
    <property type="entry name" value="Acyl_transf_3"/>
    <property type="match status" value="1"/>
</dbReference>
<dbReference type="Proteomes" id="UP000530234">
    <property type="component" value="Unassembled WGS sequence"/>
</dbReference>
<keyword evidence="2" id="KW-1133">Transmembrane helix</keyword>
<sequence>MSNPLIRTRRASRPGASRPVREGGTRAVGNQRDAFFDNAKYLAIVLVAIGHAWEPLRSDSRTVTALYMAVYVFHMPAFIVIAGYFSRSFDARPDRVRRLISGVLVPYAIFQVLYAVFNRWLYSDPEVPVRMFTPFWITWFLLALFIWRLTTPVWKTIRYPLPVAVAIGTLAAVSPYIGNTLDLHRVLQFLPFFVLGLVLRPEHFTALRRRAVRVAAVPILCAALPVAYWAVPRLEYAWFYHRESAQELGVSTATGVVMTLVFYGCSALLAAAFLALVPGRTTWFTALGAGTLYGYLLHGFLVRGAREWGWYDLGPVEHPVWGPALVTVTAALLVTALCSSPVRGLLRPLVEPRLNLLFRDPAPRRG</sequence>
<dbReference type="InterPro" id="IPR052734">
    <property type="entry name" value="Nod_factor_acetyltransferase"/>
</dbReference>
<feature type="transmembrane region" description="Helical" evidence="2">
    <location>
        <begin position="129"/>
        <end position="147"/>
    </location>
</feature>
<name>A0A7W3XVF3_9ACTN</name>
<feature type="region of interest" description="Disordered" evidence="1">
    <location>
        <begin position="1"/>
        <end position="25"/>
    </location>
</feature>
<dbReference type="GO" id="GO:0016747">
    <property type="term" value="F:acyltransferase activity, transferring groups other than amino-acyl groups"/>
    <property type="evidence" value="ECO:0007669"/>
    <property type="project" value="InterPro"/>
</dbReference>
<feature type="domain" description="Acyltransferase 3" evidence="3">
    <location>
        <begin position="34"/>
        <end position="338"/>
    </location>
</feature>
<keyword evidence="2" id="KW-0812">Transmembrane</keyword>
<feature type="transmembrane region" description="Helical" evidence="2">
    <location>
        <begin position="159"/>
        <end position="177"/>
    </location>
</feature>
<evidence type="ECO:0000256" key="1">
    <source>
        <dbReference type="SAM" id="MobiDB-lite"/>
    </source>
</evidence>
<protein>
    <submittedName>
        <fullName evidence="4">Acyltransferase family protein</fullName>
    </submittedName>
</protein>
<keyword evidence="2" id="KW-0472">Membrane</keyword>
<keyword evidence="4" id="KW-0012">Acyltransferase</keyword>
<feature type="transmembrane region" description="Helical" evidence="2">
    <location>
        <begin position="65"/>
        <end position="86"/>
    </location>
</feature>
<accession>A0A7W3XVF3</accession>
<proteinExistence type="predicted"/>
<feature type="transmembrane region" description="Helical" evidence="2">
    <location>
        <begin position="183"/>
        <end position="199"/>
    </location>
</feature>
<feature type="transmembrane region" description="Helical" evidence="2">
    <location>
        <begin position="35"/>
        <end position="53"/>
    </location>
</feature>
<organism evidence="4 5">
    <name type="scientific">Streptomyces calidiresistens</name>
    <dbReference type="NCBI Taxonomy" id="1485586"/>
    <lineage>
        <taxon>Bacteria</taxon>
        <taxon>Bacillati</taxon>
        <taxon>Actinomycetota</taxon>
        <taxon>Actinomycetes</taxon>
        <taxon>Kitasatosporales</taxon>
        <taxon>Streptomycetaceae</taxon>
        <taxon>Streptomyces</taxon>
    </lineage>
</organism>
<feature type="transmembrane region" description="Helical" evidence="2">
    <location>
        <begin position="283"/>
        <end position="301"/>
    </location>
</feature>
<keyword evidence="5" id="KW-1185">Reference proteome</keyword>
<evidence type="ECO:0000259" key="3">
    <source>
        <dbReference type="Pfam" id="PF01757"/>
    </source>
</evidence>
<evidence type="ECO:0000256" key="2">
    <source>
        <dbReference type="SAM" id="Phobius"/>
    </source>
</evidence>